<feature type="transmembrane region" description="Helical" evidence="6">
    <location>
        <begin position="44"/>
        <end position="68"/>
    </location>
</feature>
<dbReference type="PROSITE" id="PS01218">
    <property type="entry name" value="TATC"/>
    <property type="match status" value="1"/>
</dbReference>
<organism evidence="7">
    <name type="scientific">hydrothermal vent metagenome</name>
    <dbReference type="NCBI Taxonomy" id="652676"/>
    <lineage>
        <taxon>unclassified sequences</taxon>
        <taxon>metagenomes</taxon>
        <taxon>ecological metagenomes</taxon>
    </lineage>
</organism>
<evidence type="ECO:0000256" key="6">
    <source>
        <dbReference type="SAM" id="Phobius"/>
    </source>
</evidence>
<evidence type="ECO:0000256" key="2">
    <source>
        <dbReference type="ARBA" id="ARBA00022692"/>
    </source>
</evidence>
<feature type="compositionally biased region" description="Acidic residues" evidence="5">
    <location>
        <begin position="242"/>
        <end position="251"/>
    </location>
</feature>
<accession>A0A1W1E287</accession>
<feature type="compositionally biased region" description="Acidic residues" evidence="5">
    <location>
        <begin position="266"/>
        <end position="292"/>
    </location>
</feature>
<dbReference type="GO" id="GO:0043953">
    <property type="term" value="P:protein transport by the Tat complex"/>
    <property type="evidence" value="ECO:0007669"/>
    <property type="project" value="TreeGrafter"/>
</dbReference>
<evidence type="ECO:0000256" key="4">
    <source>
        <dbReference type="ARBA" id="ARBA00023136"/>
    </source>
</evidence>
<feature type="transmembrane region" description="Helical" evidence="6">
    <location>
        <begin position="74"/>
        <end position="94"/>
    </location>
</feature>
<name>A0A1W1E287_9ZZZZ</name>
<comment type="subcellular location">
    <subcellularLocation>
        <location evidence="1">Membrane</location>
        <topology evidence="1">Multi-pass membrane protein</topology>
    </subcellularLocation>
</comment>
<keyword evidence="2 6" id="KW-0812">Transmembrane</keyword>
<feature type="transmembrane region" description="Helical" evidence="6">
    <location>
        <begin position="192"/>
        <end position="209"/>
    </location>
</feature>
<feature type="transmembrane region" description="Helical" evidence="6">
    <location>
        <begin position="18"/>
        <end position="37"/>
    </location>
</feature>
<dbReference type="Pfam" id="PF00902">
    <property type="entry name" value="TatC"/>
    <property type="match status" value="1"/>
</dbReference>
<gene>
    <name evidence="7" type="ORF">MNB_SUP05-SYMBIONT-5-1268</name>
</gene>
<evidence type="ECO:0000256" key="3">
    <source>
        <dbReference type="ARBA" id="ARBA00022989"/>
    </source>
</evidence>
<dbReference type="NCBIfam" id="TIGR00945">
    <property type="entry name" value="tatC"/>
    <property type="match status" value="1"/>
</dbReference>
<feature type="transmembrane region" description="Helical" evidence="6">
    <location>
        <begin position="115"/>
        <end position="136"/>
    </location>
</feature>
<dbReference type="AlphaFoldDB" id="A0A1W1E287"/>
<dbReference type="GO" id="GO:0033281">
    <property type="term" value="C:TAT protein transport complex"/>
    <property type="evidence" value="ECO:0007669"/>
    <property type="project" value="TreeGrafter"/>
</dbReference>
<dbReference type="GO" id="GO:0009977">
    <property type="term" value="F:proton motive force dependent protein transmembrane transporter activity"/>
    <property type="evidence" value="ECO:0007669"/>
    <property type="project" value="TreeGrafter"/>
</dbReference>
<dbReference type="InterPro" id="IPR019820">
    <property type="entry name" value="Sec-indep_translocase_CS"/>
</dbReference>
<dbReference type="PANTHER" id="PTHR30371:SF0">
    <property type="entry name" value="SEC-INDEPENDENT PROTEIN TRANSLOCASE PROTEIN TATC, CHLOROPLASTIC-RELATED"/>
    <property type="match status" value="1"/>
</dbReference>
<dbReference type="PRINTS" id="PR01840">
    <property type="entry name" value="TATCFAMILY"/>
</dbReference>
<keyword evidence="3 6" id="KW-1133">Transmembrane helix</keyword>
<dbReference type="EMBL" id="FPHZ01000128">
    <property type="protein sequence ID" value="SFV88065.1"/>
    <property type="molecule type" value="Genomic_DNA"/>
</dbReference>
<dbReference type="GO" id="GO:0065002">
    <property type="term" value="P:intracellular protein transmembrane transport"/>
    <property type="evidence" value="ECO:0007669"/>
    <property type="project" value="TreeGrafter"/>
</dbReference>
<reference evidence="7" key="1">
    <citation type="submission" date="2016-10" db="EMBL/GenBank/DDBJ databases">
        <authorList>
            <person name="de Groot N.N."/>
        </authorList>
    </citation>
    <scope>NUCLEOTIDE SEQUENCE</scope>
</reference>
<dbReference type="HAMAP" id="MF_00902">
    <property type="entry name" value="TatC"/>
    <property type="match status" value="1"/>
</dbReference>
<dbReference type="InterPro" id="IPR002033">
    <property type="entry name" value="TatC"/>
</dbReference>
<feature type="transmembrane region" description="Helical" evidence="6">
    <location>
        <begin position="215"/>
        <end position="235"/>
    </location>
</feature>
<keyword evidence="4 6" id="KW-0472">Membrane</keyword>
<evidence type="ECO:0000256" key="1">
    <source>
        <dbReference type="ARBA" id="ARBA00004141"/>
    </source>
</evidence>
<proteinExistence type="inferred from homology"/>
<protein>
    <submittedName>
        <fullName evidence="7">Twin-arginine translocation protein TatC</fullName>
    </submittedName>
</protein>
<evidence type="ECO:0000256" key="5">
    <source>
        <dbReference type="SAM" id="MobiDB-lite"/>
    </source>
</evidence>
<feature type="transmembrane region" description="Helical" evidence="6">
    <location>
        <begin position="156"/>
        <end position="180"/>
    </location>
</feature>
<feature type="region of interest" description="Disordered" evidence="5">
    <location>
        <begin position="241"/>
        <end position="312"/>
    </location>
</feature>
<evidence type="ECO:0000313" key="7">
    <source>
        <dbReference type="EMBL" id="SFV88065.1"/>
    </source>
</evidence>
<dbReference type="PANTHER" id="PTHR30371">
    <property type="entry name" value="SEC-INDEPENDENT PROTEIN TRANSLOCASE PROTEIN TATC"/>
    <property type="match status" value="1"/>
</dbReference>
<sequence length="312" mass="35483">MTAKDMSFVQHLVELRNILLHSTIAILVIFVCLFPFANEVYAFIAAPIIDVLPTGSNIIAIGVISPFLTPLKMALIIAVYLAMPYLLYQIWSFIAPALYKHEKRMIMPLVVSSTLLFYTGLLFSFYVVFPVIFGFLSSIGPSVVDFTPDIQYYLDFVLKVSFAFGVAFEVPIATILIIMFNMTTIEKLKKNRPFVVIGAFVLGMLLTPPDIISQTLIAIPMWLLFEAGLIFAPMFKRQESNASEDDIDPDDSPTTTNKKKKKESTYSDESEKEEDDSEEWDDWSEEEWEKIEDDFKKLDKEDEEDQSNNSKA</sequence>